<dbReference type="EMBL" id="DXHQ01000100">
    <property type="protein sequence ID" value="HIW09441.1"/>
    <property type="molecule type" value="Genomic_DNA"/>
</dbReference>
<feature type="coiled-coil region" evidence="6">
    <location>
        <begin position="69"/>
        <end position="106"/>
    </location>
</feature>
<dbReference type="InterPro" id="IPR007221">
    <property type="entry name" value="MreC"/>
</dbReference>
<dbReference type="Pfam" id="PF04085">
    <property type="entry name" value="MreC"/>
    <property type="match status" value="1"/>
</dbReference>
<evidence type="ECO:0000259" key="7">
    <source>
        <dbReference type="Pfam" id="PF04085"/>
    </source>
</evidence>
<evidence type="ECO:0000256" key="5">
    <source>
        <dbReference type="PIRNR" id="PIRNR038471"/>
    </source>
</evidence>
<comment type="similarity">
    <text evidence="1 5">Belongs to the MreC family.</text>
</comment>
<dbReference type="InterPro" id="IPR042177">
    <property type="entry name" value="Cell/Rod_1"/>
</dbReference>
<keyword evidence="3 5" id="KW-0133">Cell shape</keyword>
<organism evidence="8 9">
    <name type="scientific">Candidatus Faecalibacterium intestinigallinarum</name>
    <dbReference type="NCBI Taxonomy" id="2838581"/>
    <lineage>
        <taxon>Bacteria</taxon>
        <taxon>Bacillati</taxon>
        <taxon>Bacillota</taxon>
        <taxon>Clostridia</taxon>
        <taxon>Eubacteriales</taxon>
        <taxon>Oscillospiraceae</taxon>
        <taxon>Faecalibacterium</taxon>
    </lineage>
</organism>
<accession>A0A9D1QB11</accession>
<dbReference type="InterPro" id="IPR055342">
    <property type="entry name" value="MreC_beta-barrel_core"/>
</dbReference>
<evidence type="ECO:0000313" key="8">
    <source>
        <dbReference type="EMBL" id="HIW09441.1"/>
    </source>
</evidence>
<dbReference type="Gene3D" id="2.40.10.350">
    <property type="entry name" value="Rod shape-determining protein MreC, domain 2"/>
    <property type="match status" value="1"/>
</dbReference>
<comment type="caution">
    <text evidence="8">The sequence shown here is derived from an EMBL/GenBank/DDBJ whole genome shotgun (WGS) entry which is preliminary data.</text>
</comment>
<evidence type="ECO:0000313" key="9">
    <source>
        <dbReference type="Proteomes" id="UP000823933"/>
    </source>
</evidence>
<dbReference type="PIRSF" id="PIRSF038471">
    <property type="entry name" value="MreC"/>
    <property type="match status" value="1"/>
</dbReference>
<comment type="function">
    <text evidence="5">Involved in formation and maintenance of cell shape.</text>
</comment>
<dbReference type="GO" id="GO:0005886">
    <property type="term" value="C:plasma membrane"/>
    <property type="evidence" value="ECO:0007669"/>
    <property type="project" value="TreeGrafter"/>
</dbReference>
<gene>
    <name evidence="8" type="ORF">H9890_08605</name>
</gene>
<evidence type="ECO:0000256" key="4">
    <source>
        <dbReference type="ARBA" id="ARBA00032089"/>
    </source>
</evidence>
<dbReference type="PANTHER" id="PTHR34138:SF1">
    <property type="entry name" value="CELL SHAPE-DETERMINING PROTEIN MREC"/>
    <property type="match status" value="1"/>
</dbReference>
<evidence type="ECO:0000256" key="3">
    <source>
        <dbReference type="ARBA" id="ARBA00022960"/>
    </source>
</evidence>
<keyword evidence="6" id="KW-0175">Coiled coil</keyword>
<dbReference type="GO" id="GO:0008360">
    <property type="term" value="P:regulation of cell shape"/>
    <property type="evidence" value="ECO:0007669"/>
    <property type="project" value="UniProtKB-KW"/>
</dbReference>
<reference evidence="8" key="1">
    <citation type="journal article" date="2021" name="PeerJ">
        <title>Extensive microbial diversity within the chicken gut microbiome revealed by metagenomics and culture.</title>
        <authorList>
            <person name="Gilroy R."/>
            <person name="Ravi A."/>
            <person name="Getino M."/>
            <person name="Pursley I."/>
            <person name="Horton D.L."/>
            <person name="Alikhan N.F."/>
            <person name="Baker D."/>
            <person name="Gharbi K."/>
            <person name="Hall N."/>
            <person name="Watson M."/>
            <person name="Adriaenssens E.M."/>
            <person name="Foster-Nyarko E."/>
            <person name="Jarju S."/>
            <person name="Secka A."/>
            <person name="Antonio M."/>
            <person name="Oren A."/>
            <person name="Chaudhuri R.R."/>
            <person name="La Ragione R."/>
            <person name="Hildebrand F."/>
            <person name="Pallen M.J."/>
        </authorList>
    </citation>
    <scope>NUCLEOTIDE SEQUENCE</scope>
    <source>
        <strain evidence="8">ChiHcolR34-3080</strain>
    </source>
</reference>
<evidence type="ECO:0000256" key="6">
    <source>
        <dbReference type="SAM" id="Coils"/>
    </source>
</evidence>
<dbReference type="InterPro" id="IPR042175">
    <property type="entry name" value="Cell/Rod_MreC_2"/>
</dbReference>
<proteinExistence type="inferred from homology"/>
<dbReference type="Gene3D" id="2.40.10.340">
    <property type="entry name" value="Rod shape-determining protein MreC, domain 1"/>
    <property type="match status" value="1"/>
</dbReference>
<dbReference type="Proteomes" id="UP000823933">
    <property type="component" value="Unassembled WGS sequence"/>
</dbReference>
<name>A0A9D1QB11_9FIRM</name>
<dbReference type="AlphaFoldDB" id="A0A9D1QB11"/>
<dbReference type="PANTHER" id="PTHR34138">
    <property type="entry name" value="CELL SHAPE-DETERMINING PROTEIN MREC"/>
    <property type="match status" value="1"/>
</dbReference>
<evidence type="ECO:0000256" key="2">
    <source>
        <dbReference type="ARBA" id="ARBA00013855"/>
    </source>
</evidence>
<protein>
    <recommendedName>
        <fullName evidence="2 5">Cell shape-determining protein MreC</fullName>
    </recommendedName>
    <alternativeName>
        <fullName evidence="4 5">Cell shape protein MreC</fullName>
    </alternativeName>
</protein>
<evidence type="ECO:0000256" key="1">
    <source>
        <dbReference type="ARBA" id="ARBA00009369"/>
    </source>
</evidence>
<sequence length="276" mass="29563">MKEFFETWKFRILIAVAVFLAGLLLYAAANGRLTAAPQELLSVAAAPFQKAAAWVAGGVSSVWDKYTSIDDTIAENEALREENAELRRQLVEYDQLKAENEAFRNLAGIQEDHPEMSFVSAFVIGRDGMDAFGGFTLDQGTAHGVERGDTVIDDEGHLLGTVIEAGLTSCRVLTILHPSFNAAGVVSRTWDNGILTGDAAYAPEGQCVFTDLSRESMASVGDEIITTGLGGVYPPDILVGRIVSIEPEASGTSVVAVIQPDADVFGVKQAFIITDY</sequence>
<reference evidence="8" key="2">
    <citation type="submission" date="2021-04" db="EMBL/GenBank/DDBJ databases">
        <authorList>
            <person name="Gilroy R."/>
        </authorList>
    </citation>
    <scope>NUCLEOTIDE SEQUENCE</scope>
    <source>
        <strain evidence="8">ChiHcolR34-3080</strain>
    </source>
</reference>
<feature type="domain" description="Rod shape-determining protein MreC beta-barrel core" evidence="7">
    <location>
        <begin position="123"/>
        <end position="273"/>
    </location>
</feature>